<proteinExistence type="predicted"/>
<name>A0A927CSZ9_9BACI</name>
<reference evidence="1" key="1">
    <citation type="submission" date="2020-09" db="EMBL/GenBank/DDBJ databases">
        <title>Bacillus faecalis sp. nov., a moderately halophilic bacterium isolated from cow faeces.</title>
        <authorList>
            <person name="Jiang L."/>
            <person name="Lee J."/>
        </authorList>
    </citation>
    <scope>NUCLEOTIDE SEQUENCE</scope>
    <source>
        <strain evidence="1">AGMB 02131</strain>
    </source>
</reference>
<keyword evidence="2" id="KW-1185">Reference proteome</keyword>
<sequence length="37" mass="4223">MGTIVCQTCNDTIESFENEKVSVLYSKCDNCHSHEEK</sequence>
<dbReference type="AlphaFoldDB" id="A0A927CSZ9"/>
<organism evidence="1 2">
    <name type="scientific">Peribacillus faecalis</name>
    <dbReference type="NCBI Taxonomy" id="2772559"/>
    <lineage>
        <taxon>Bacteria</taxon>
        <taxon>Bacillati</taxon>
        <taxon>Bacillota</taxon>
        <taxon>Bacilli</taxon>
        <taxon>Bacillales</taxon>
        <taxon>Bacillaceae</taxon>
        <taxon>Peribacillus</taxon>
    </lineage>
</organism>
<dbReference type="InterPro" id="IPR025236">
    <property type="entry name" value="SR1P"/>
</dbReference>
<evidence type="ECO:0000313" key="2">
    <source>
        <dbReference type="Proteomes" id="UP000602076"/>
    </source>
</evidence>
<protein>
    <submittedName>
        <fullName evidence="1">GapA-binding peptide SR1P</fullName>
    </submittedName>
</protein>
<comment type="caution">
    <text evidence="1">The sequence shown here is derived from an EMBL/GenBank/DDBJ whole genome shotgun (WGS) entry which is preliminary data.</text>
</comment>
<dbReference type="EMBL" id="JACXSI010000001">
    <property type="protein sequence ID" value="MBD3106876.1"/>
    <property type="molecule type" value="Genomic_DNA"/>
</dbReference>
<gene>
    <name evidence="1" type="ORF">IEO70_00600</name>
</gene>
<evidence type="ECO:0000313" key="1">
    <source>
        <dbReference type="EMBL" id="MBD3106876.1"/>
    </source>
</evidence>
<dbReference type="Pfam" id="PF13790">
    <property type="entry name" value="SR1P"/>
    <property type="match status" value="1"/>
</dbReference>
<accession>A0A927CSZ9</accession>
<dbReference type="RefSeq" id="WP_190996543.1">
    <property type="nucleotide sequence ID" value="NZ_JACXSI010000001.1"/>
</dbReference>
<dbReference type="Proteomes" id="UP000602076">
    <property type="component" value="Unassembled WGS sequence"/>
</dbReference>